<dbReference type="SUPFAM" id="SSF52172">
    <property type="entry name" value="CheY-like"/>
    <property type="match status" value="1"/>
</dbReference>
<keyword evidence="6" id="KW-1185">Reference proteome</keyword>
<evidence type="ECO:0000313" key="5">
    <source>
        <dbReference type="EMBL" id="TSJ41301.1"/>
    </source>
</evidence>
<dbReference type="InterPro" id="IPR011006">
    <property type="entry name" value="CheY-like_superfamily"/>
</dbReference>
<dbReference type="CDD" id="cd06170">
    <property type="entry name" value="LuxR_C_like"/>
    <property type="match status" value="1"/>
</dbReference>
<gene>
    <name evidence="5" type="ORF">FO442_15430</name>
</gene>
<reference evidence="5 6" key="1">
    <citation type="submission" date="2019-07" db="EMBL/GenBank/DDBJ databases">
        <authorList>
            <person name="Huq M.A."/>
        </authorList>
    </citation>
    <scope>NUCLEOTIDE SEQUENCE [LARGE SCALE GENOMIC DNA]</scope>
    <source>
        <strain evidence="5 6">MAH-3</strain>
    </source>
</reference>
<dbReference type="PRINTS" id="PR00038">
    <property type="entry name" value="HTHLUXR"/>
</dbReference>
<dbReference type="Gene3D" id="1.10.10.10">
    <property type="entry name" value="Winged helix-like DNA-binding domain superfamily/Winged helix DNA-binding domain"/>
    <property type="match status" value="1"/>
</dbReference>
<protein>
    <submittedName>
        <fullName evidence="5">Response regulator transcription factor</fullName>
    </submittedName>
</protein>
<dbReference type="GO" id="GO:0006355">
    <property type="term" value="P:regulation of DNA-templated transcription"/>
    <property type="evidence" value="ECO:0007669"/>
    <property type="project" value="InterPro"/>
</dbReference>
<evidence type="ECO:0000256" key="1">
    <source>
        <dbReference type="ARBA" id="ARBA00022553"/>
    </source>
</evidence>
<evidence type="ECO:0000313" key="6">
    <source>
        <dbReference type="Proteomes" id="UP000316008"/>
    </source>
</evidence>
<feature type="domain" description="Response regulatory" evidence="4">
    <location>
        <begin position="3"/>
        <end position="118"/>
    </location>
</feature>
<dbReference type="AlphaFoldDB" id="A0A556MMY8"/>
<dbReference type="PANTHER" id="PTHR45566">
    <property type="entry name" value="HTH-TYPE TRANSCRIPTIONAL REGULATOR YHJB-RELATED"/>
    <property type="match status" value="1"/>
</dbReference>
<dbReference type="EMBL" id="VLPL01000008">
    <property type="protein sequence ID" value="TSJ41301.1"/>
    <property type="molecule type" value="Genomic_DNA"/>
</dbReference>
<dbReference type="SMART" id="SM00448">
    <property type="entry name" value="REC"/>
    <property type="match status" value="1"/>
</dbReference>
<dbReference type="GO" id="GO:0000160">
    <property type="term" value="P:phosphorelay signal transduction system"/>
    <property type="evidence" value="ECO:0007669"/>
    <property type="project" value="InterPro"/>
</dbReference>
<dbReference type="Pfam" id="PF00072">
    <property type="entry name" value="Response_reg"/>
    <property type="match status" value="1"/>
</dbReference>
<evidence type="ECO:0000259" key="4">
    <source>
        <dbReference type="PROSITE" id="PS50110"/>
    </source>
</evidence>
<dbReference type="CDD" id="cd17535">
    <property type="entry name" value="REC_NarL-like"/>
    <property type="match status" value="1"/>
</dbReference>
<dbReference type="InterPro" id="IPR001789">
    <property type="entry name" value="Sig_transdc_resp-reg_receiver"/>
</dbReference>
<keyword evidence="1 2" id="KW-0597">Phosphoprotein</keyword>
<proteinExistence type="predicted"/>
<evidence type="ECO:0000256" key="2">
    <source>
        <dbReference type="PROSITE-ProRule" id="PRU00169"/>
    </source>
</evidence>
<dbReference type="InterPro" id="IPR051015">
    <property type="entry name" value="EvgA-like"/>
</dbReference>
<dbReference type="Gene3D" id="3.40.50.2300">
    <property type="match status" value="1"/>
</dbReference>
<dbReference type="InterPro" id="IPR036388">
    <property type="entry name" value="WH-like_DNA-bd_sf"/>
</dbReference>
<sequence length="208" mass="23405">MPKIVIADDHPLLLEGLYNQLSNLGYTELFKAIDGSEALKLIIEEKPDIAILDIEMPIMDGLSITKHCKEVNTETKFIILSYHKEVEFIAKAKALNISGYILKEDALSEIENCIQTILNGKEYYSTVFDHADLKKVNSTLGLLENLSPSELKILKLIAQSYSSKDISDQLFISERTVEKHRSNIIIKLDLKGKTNGLLEWAIENKSAL</sequence>
<dbReference type="PROSITE" id="PS50110">
    <property type="entry name" value="RESPONSE_REGULATORY"/>
    <property type="match status" value="1"/>
</dbReference>
<dbReference type="RefSeq" id="WP_144334113.1">
    <property type="nucleotide sequence ID" value="NZ_VLPL01000008.1"/>
</dbReference>
<dbReference type="OrthoDB" id="9795108at2"/>
<accession>A0A556MMY8</accession>
<evidence type="ECO:0000259" key="3">
    <source>
        <dbReference type="PROSITE" id="PS50043"/>
    </source>
</evidence>
<name>A0A556MMY8_9FLAO</name>
<dbReference type="PROSITE" id="PS50043">
    <property type="entry name" value="HTH_LUXR_2"/>
    <property type="match status" value="1"/>
</dbReference>
<dbReference type="InterPro" id="IPR058245">
    <property type="entry name" value="NreC/VraR/RcsB-like_REC"/>
</dbReference>
<dbReference type="PANTHER" id="PTHR45566:SF2">
    <property type="entry name" value="NARL SUBFAMILY"/>
    <property type="match status" value="1"/>
</dbReference>
<dbReference type="SMART" id="SM00421">
    <property type="entry name" value="HTH_LUXR"/>
    <property type="match status" value="1"/>
</dbReference>
<feature type="modified residue" description="4-aspartylphosphate" evidence="2">
    <location>
        <position position="53"/>
    </location>
</feature>
<comment type="caution">
    <text evidence="5">The sequence shown here is derived from an EMBL/GenBank/DDBJ whole genome shotgun (WGS) entry which is preliminary data.</text>
</comment>
<dbReference type="Pfam" id="PF00196">
    <property type="entry name" value="GerE"/>
    <property type="match status" value="1"/>
</dbReference>
<feature type="domain" description="HTH luxR-type" evidence="3">
    <location>
        <begin position="139"/>
        <end position="205"/>
    </location>
</feature>
<dbReference type="InterPro" id="IPR000792">
    <property type="entry name" value="Tscrpt_reg_LuxR_C"/>
</dbReference>
<dbReference type="Proteomes" id="UP000316008">
    <property type="component" value="Unassembled WGS sequence"/>
</dbReference>
<organism evidence="5 6">
    <name type="scientific">Fluviicola chungangensis</name>
    <dbReference type="NCBI Taxonomy" id="2597671"/>
    <lineage>
        <taxon>Bacteria</taxon>
        <taxon>Pseudomonadati</taxon>
        <taxon>Bacteroidota</taxon>
        <taxon>Flavobacteriia</taxon>
        <taxon>Flavobacteriales</taxon>
        <taxon>Crocinitomicaceae</taxon>
        <taxon>Fluviicola</taxon>
    </lineage>
</organism>